<dbReference type="NCBIfam" id="TIGR03426">
    <property type="entry name" value="shape_MreD"/>
    <property type="match status" value="1"/>
</dbReference>
<keyword evidence="5 8" id="KW-0133">Cell shape</keyword>
<proteinExistence type="inferred from homology"/>
<feature type="transmembrane region" description="Helical" evidence="9">
    <location>
        <begin position="132"/>
        <end position="151"/>
    </location>
</feature>
<accession>L0DZD7</accession>
<dbReference type="PANTHER" id="PTHR37484">
    <property type="entry name" value="ROD SHAPE-DETERMINING PROTEIN MRED"/>
    <property type="match status" value="1"/>
</dbReference>
<gene>
    <name evidence="10" type="primary">mreD [H]</name>
    <name evidence="10" type="ordered locus">TVNIR_2689</name>
</gene>
<comment type="function">
    <text evidence="8">Involved in formation of the rod shape of the cell. May also contribute to regulation of formation of penicillin-binding proteins.</text>
</comment>
<dbReference type="PANTHER" id="PTHR37484:SF1">
    <property type="entry name" value="ROD SHAPE-DETERMINING PROTEIN MRED"/>
    <property type="match status" value="1"/>
</dbReference>
<feature type="transmembrane region" description="Helical" evidence="9">
    <location>
        <begin position="71"/>
        <end position="91"/>
    </location>
</feature>
<dbReference type="GO" id="GO:0005886">
    <property type="term" value="C:plasma membrane"/>
    <property type="evidence" value="ECO:0007669"/>
    <property type="project" value="UniProtKB-SubCell"/>
</dbReference>
<dbReference type="EMBL" id="CP003989">
    <property type="protein sequence ID" value="AGA34330.1"/>
    <property type="molecule type" value="Genomic_DNA"/>
</dbReference>
<organism evidence="10 11">
    <name type="scientific">Thioalkalivibrio nitratireducens (strain DSM 14787 / UNIQEM 213 / ALEN2)</name>
    <dbReference type="NCBI Taxonomy" id="1255043"/>
    <lineage>
        <taxon>Bacteria</taxon>
        <taxon>Pseudomonadati</taxon>
        <taxon>Pseudomonadota</taxon>
        <taxon>Gammaproteobacteria</taxon>
        <taxon>Chromatiales</taxon>
        <taxon>Ectothiorhodospiraceae</taxon>
        <taxon>Thioalkalivibrio</taxon>
    </lineage>
</organism>
<evidence type="ECO:0000256" key="3">
    <source>
        <dbReference type="ARBA" id="ARBA00022475"/>
    </source>
</evidence>
<dbReference type="HOGENOM" id="CLU_119315_0_0_6"/>
<keyword evidence="6 9" id="KW-1133">Transmembrane helix</keyword>
<keyword evidence="3 8" id="KW-1003">Cell membrane</keyword>
<keyword evidence="8" id="KW-0997">Cell inner membrane</keyword>
<evidence type="ECO:0000313" key="10">
    <source>
        <dbReference type="EMBL" id="AGA34330.1"/>
    </source>
</evidence>
<evidence type="ECO:0000313" key="11">
    <source>
        <dbReference type="Proteomes" id="UP000010809"/>
    </source>
</evidence>
<sequence length="163" mass="18041">MTTALGMPAPVAVSLLVALALTIVPLPDAIAATRPEWVLLVLIYWGMAFPRRVGIVTAFIAGLFLDVLQNQLLGQNALSLAVAMFIVLQIYPRMRVFPVWQQSVAVAFLVTLVSVLNLWVRGATGLPPGSMMYWAPVLSSALVWPLLYHVLREARRRWLLHLT</sequence>
<evidence type="ECO:0000256" key="9">
    <source>
        <dbReference type="SAM" id="Phobius"/>
    </source>
</evidence>
<evidence type="ECO:0000256" key="6">
    <source>
        <dbReference type="ARBA" id="ARBA00022989"/>
    </source>
</evidence>
<feature type="transmembrane region" description="Helical" evidence="9">
    <location>
        <begin position="6"/>
        <end position="26"/>
    </location>
</feature>
<dbReference type="InterPro" id="IPR007227">
    <property type="entry name" value="Cell_shape_determining_MreD"/>
</dbReference>
<dbReference type="PATRIC" id="fig|1255043.3.peg.2715"/>
<keyword evidence="4 9" id="KW-0812">Transmembrane</keyword>
<dbReference type="eggNOG" id="COG2891">
    <property type="taxonomic scope" value="Bacteria"/>
</dbReference>
<evidence type="ECO:0000256" key="5">
    <source>
        <dbReference type="ARBA" id="ARBA00022960"/>
    </source>
</evidence>
<evidence type="ECO:0000256" key="2">
    <source>
        <dbReference type="ARBA" id="ARBA00007776"/>
    </source>
</evidence>
<dbReference type="Proteomes" id="UP000010809">
    <property type="component" value="Chromosome"/>
</dbReference>
<evidence type="ECO:0000256" key="7">
    <source>
        <dbReference type="ARBA" id="ARBA00023136"/>
    </source>
</evidence>
<dbReference type="Pfam" id="PF04093">
    <property type="entry name" value="MreD"/>
    <property type="match status" value="1"/>
</dbReference>
<dbReference type="PIRSF" id="PIRSF018472">
    <property type="entry name" value="MreD_proteobac"/>
    <property type="match status" value="1"/>
</dbReference>
<evidence type="ECO:0000256" key="8">
    <source>
        <dbReference type="PIRNR" id="PIRNR018472"/>
    </source>
</evidence>
<keyword evidence="11" id="KW-1185">Reference proteome</keyword>
<name>L0DZD7_THIND</name>
<dbReference type="AlphaFoldDB" id="L0DZD7"/>
<comment type="similarity">
    <text evidence="2 8">Belongs to the MreD family.</text>
</comment>
<comment type="subcellular location">
    <subcellularLocation>
        <location evidence="8">Cell inner membrane</location>
    </subcellularLocation>
    <subcellularLocation>
        <location evidence="1">Cell membrane</location>
        <topology evidence="1">Multi-pass membrane protein</topology>
    </subcellularLocation>
</comment>
<reference evidence="10" key="1">
    <citation type="submission" date="2015-12" db="EMBL/GenBank/DDBJ databases">
        <authorList>
            <person name="Tikhonova T.V."/>
            <person name="Pavlov A.R."/>
            <person name="Beletsky A.V."/>
            <person name="Mardanov A.V."/>
            <person name="Sorokin D.Y."/>
            <person name="Ravin N.V."/>
            <person name="Popov V.O."/>
        </authorList>
    </citation>
    <scope>NUCLEOTIDE SEQUENCE</scope>
    <source>
        <strain evidence="10">DSM 14787</strain>
    </source>
</reference>
<dbReference type="OrthoDB" id="6647425at2"/>
<feature type="transmembrane region" description="Helical" evidence="9">
    <location>
        <begin position="103"/>
        <end position="120"/>
    </location>
</feature>
<keyword evidence="7 8" id="KW-0472">Membrane</keyword>
<dbReference type="InterPro" id="IPR026034">
    <property type="entry name" value="MreD_proteobac"/>
</dbReference>
<evidence type="ECO:0000256" key="4">
    <source>
        <dbReference type="ARBA" id="ARBA00022692"/>
    </source>
</evidence>
<evidence type="ECO:0000256" key="1">
    <source>
        <dbReference type="ARBA" id="ARBA00004651"/>
    </source>
</evidence>
<protein>
    <recommendedName>
        <fullName evidence="8">Rod shape-determining protein MreD</fullName>
    </recommendedName>
</protein>
<dbReference type="GO" id="GO:0008360">
    <property type="term" value="P:regulation of cell shape"/>
    <property type="evidence" value="ECO:0007669"/>
    <property type="project" value="UniProtKB-UniRule"/>
</dbReference>
<dbReference type="STRING" id="1255043.TVNIR_2689"/>
<dbReference type="KEGG" id="tni:TVNIR_2689"/>
<feature type="transmembrane region" description="Helical" evidence="9">
    <location>
        <begin position="38"/>
        <end position="65"/>
    </location>
</feature>
<dbReference type="RefSeq" id="WP_015259441.1">
    <property type="nucleotide sequence ID" value="NC_019902.2"/>
</dbReference>